<name>A0ACC2KG95_PERAE</name>
<proteinExistence type="predicted"/>
<evidence type="ECO:0000313" key="1">
    <source>
        <dbReference type="EMBL" id="KAJ8620175.1"/>
    </source>
</evidence>
<accession>A0ACC2KG95</accession>
<sequence>MLPSLYGDGAVPSTAFGNDRKPAVVATMRPLLRSSSPATAEPWNPNPGATPDGEGWRYAVPASFDRGEE</sequence>
<gene>
    <name evidence="1" type="ORF">MRB53_028704</name>
</gene>
<dbReference type="EMBL" id="CM056817">
    <property type="protein sequence ID" value="KAJ8620175.1"/>
    <property type="molecule type" value="Genomic_DNA"/>
</dbReference>
<reference evidence="1 2" key="1">
    <citation type="journal article" date="2022" name="Hortic Res">
        <title>A haplotype resolved chromosomal level avocado genome allows analysis of novel avocado genes.</title>
        <authorList>
            <person name="Nath O."/>
            <person name="Fletcher S.J."/>
            <person name="Hayward A."/>
            <person name="Shaw L.M."/>
            <person name="Masouleh A.K."/>
            <person name="Furtado A."/>
            <person name="Henry R.J."/>
            <person name="Mitter N."/>
        </authorList>
    </citation>
    <scope>NUCLEOTIDE SEQUENCE [LARGE SCALE GENOMIC DNA]</scope>
    <source>
        <strain evidence="2">cv. Hass</strain>
    </source>
</reference>
<comment type="caution">
    <text evidence="1">The sequence shown here is derived from an EMBL/GenBank/DDBJ whole genome shotgun (WGS) entry which is preliminary data.</text>
</comment>
<protein>
    <submittedName>
        <fullName evidence="1">Uncharacterized protein</fullName>
    </submittedName>
</protein>
<evidence type="ECO:0000313" key="2">
    <source>
        <dbReference type="Proteomes" id="UP001234297"/>
    </source>
</evidence>
<organism evidence="1 2">
    <name type="scientific">Persea americana</name>
    <name type="common">Avocado</name>
    <dbReference type="NCBI Taxonomy" id="3435"/>
    <lineage>
        <taxon>Eukaryota</taxon>
        <taxon>Viridiplantae</taxon>
        <taxon>Streptophyta</taxon>
        <taxon>Embryophyta</taxon>
        <taxon>Tracheophyta</taxon>
        <taxon>Spermatophyta</taxon>
        <taxon>Magnoliopsida</taxon>
        <taxon>Magnoliidae</taxon>
        <taxon>Laurales</taxon>
        <taxon>Lauraceae</taxon>
        <taxon>Persea</taxon>
    </lineage>
</organism>
<dbReference type="Proteomes" id="UP001234297">
    <property type="component" value="Chromosome 9"/>
</dbReference>
<keyword evidence="2" id="KW-1185">Reference proteome</keyword>